<keyword evidence="2" id="KW-1185">Reference proteome</keyword>
<sequence length="195" mass="21970">MIDPAVRQAFVDESFHEAAIDGFYVLAAVVFEAATHEAVRTAMHELRGKRGTGKLHWNEMDTQQRHAATKTVADLEGFHIVTIGAPVPGRRQERARSACLNRLVAELHGYEVTQLFMESRTQSLNKRDIDTVRGARYALPKGTLFHIDHIPGKQDALFWAADIVAGAVRAHREGIEDYRRLLDECLYEVEVMTDC</sequence>
<organism evidence="1 2">
    <name type="scientific">Haloactinomyces albus</name>
    <dbReference type="NCBI Taxonomy" id="1352928"/>
    <lineage>
        <taxon>Bacteria</taxon>
        <taxon>Bacillati</taxon>
        <taxon>Actinomycetota</taxon>
        <taxon>Actinomycetes</taxon>
        <taxon>Actinopolysporales</taxon>
        <taxon>Actinopolysporaceae</taxon>
        <taxon>Haloactinomyces</taxon>
    </lineage>
</organism>
<dbReference type="Pfam" id="PF12686">
    <property type="entry name" value="DUF3800"/>
    <property type="match status" value="1"/>
</dbReference>
<accession>A0AAE3ZBY3</accession>
<evidence type="ECO:0000313" key="2">
    <source>
        <dbReference type="Proteomes" id="UP001180845"/>
    </source>
</evidence>
<dbReference type="RefSeq" id="WP_310273302.1">
    <property type="nucleotide sequence ID" value="NZ_JAVDXW010000001.1"/>
</dbReference>
<protein>
    <recommendedName>
        <fullName evidence="3">DUF3800 domain-containing protein</fullName>
    </recommendedName>
</protein>
<gene>
    <name evidence="1" type="ORF">JOF55_002268</name>
</gene>
<evidence type="ECO:0008006" key="3">
    <source>
        <dbReference type="Google" id="ProtNLM"/>
    </source>
</evidence>
<evidence type="ECO:0000313" key="1">
    <source>
        <dbReference type="EMBL" id="MDR7302087.1"/>
    </source>
</evidence>
<name>A0AAE3ZBY3_9ACTN</name>
<dbReference type="AlphaFoldDB" id="A0AAE3ZBY3"/>
<dbReference type="EMBL" id="JAVDXW010000001">
    <property type="protein sequence ID" value="MDR7302087.1"/>
    <property type="molecule type" value="Genomic_DNA"/>
</dbReference>
<dbReference type="Proteomes" id="UP001180845">
    <property type="component" value="Unassembled WGS sequence"/>
</dbReference>
<comment type="caution">
    <text evidence="1">The sequence shown here is derived from an EMBL/GenBank/DDBJ whole genome shotgun (WGS) entry which is preliminary data.</text>
</comment>
<dbReference type="InterPro" id="IPR024524">
    <property type="entry name" value="DUF3800"/>
</dbReference>
<proteinExistence type="predicted"/>
<reference evidence="1" key="1">
    <citation type="submission" date="2023-07" db="EMBL/GenBank/DDBJ databases">
        <title>Sequencing the genomes of 1000 actinobacteria strains.</title>
        <authorList>
            <person name="Klenk H.-P."/>
        </authorList>
    </citation>
    <scope>NUCLEOTIDE SEQUENCE</scope>
    <source>
        <strain evidence="1">DSM 45977</strain>
    </source>
</reference>